<feature type="region of interest" description="Disordered" evidence="13">
    <location>
        <begin position="1"/>
        <end position="21"/>
    </location>
</feature>
<dbReference type="GO" id="GO:0007018">
    <property type="term" value="P:microtubule-based movement"/>
    <property type="evidence" value="ECO:0007669"/>
    <property type="project" value="InterPro"/>
</dbReference>
<dbReference type="Gene3D" id="3.20.180.20">
    <property type="entry name" value="Dynein heavy chain, N-terminal domain 2"/>
    <property type="match status" value="1"/>
</dbReference>
<dbReference type="PANTHER" id="PTHR46532:SF4">
    <property type="entry name" value="AAA+ ATPASE DOMAIN-CONTAINING PROTEIN"/>
    <property type="match status" value="1"/>
</dbReference>
<dbReference type="GO" id="GO:0005858">
    <property type="term" value="C:axonemal dynein complex"/>
    <property type="evidence" value="ECO:0007669"/>
    <property type="project" value="TreeGrafter"/>
</dbReference>
<dbReference type="Gene3D" id="1.10.287.2620">
    <property type="match status" value="1"/>
</dbReference>
<keyword evidence="10" id="KW-0505">Motor protein</keyword>
<dbReference type="Pfam" id="PF12774">
    <property type="entry name" value="AAA_6"/>
    <property type="match status" value="1"/>
</dbReference>
<evidence type="ECO:0000256" key="5">
    <source>
        <dbReference type="ARBA" id="ARBA00022737"/>
    </source>
</evidence>
<dbReference type="GO" id="GO:0045505">
    <property type="term" value="F:dynein intermediate chain binding"/>
    <property type="evidence" value="ECO:0007669"/>
    <property type="project" value="InterPro"/>
</dbReference>
<dbReference type="FunFam" id="3.20.180.20:FF:000002">
    <property type="entry name" value="Cytoplasmic dynein heavy chain 1"/>
    <property type="match status" value="1"/>
</dbReference>
<keyword evidence="6" id="KW-0547">Nucleotide-binding</keyword>
<evidence type="ECO:0008006" key="19">
    <source>
        <dbReference type="Google" id="ProtNLM"/>
    </source>
</evidence>
<evidence type="ECO:0000259" key="14">
    <source>
        <dbReference type="Pfam" id="PF08385"/>
    </source>
</evidence>
<evidence type="ECO:0000256" key="8">
    <source>
        <dbReference type="ARBA" id="ARBA00023017"/>
    </source>
</evidence>
<name>A0A4T0H1A2_WALIC</name>
<dbReference type="GO" id="GO:0005874">
    <property type="term" value="C:microtubule"/>
    <property type="evidence" value="ECO:0007669"/>
    <property type="project" value="UniProtKB-KW"/>
</dbReference>
<dbReference type="InterPro" id="IPR013602">
    <property type="entry name" value="Dynein_heavy_linker"/>
</dbReference>
<comment type="caution">
    <text evidence="17">The sequence shown here is derived from an EMBL/GenBank/DDBJ whole genome shotgun (WGS) entry which is preliminary data.</text>
</comment>
<evidence type="ECO:0000256" key="11">
    <source>
        <dbReference type="ARBA" id="ARBA00023212"/>
    </source>
</evidence>
<dbReference type="Proteomes" id="UP000306954">
    <property type="component" value="Unassembled WGS sequence"/>
</dbReference>
<keyword evidence="7" id="KW-0067">ATP-binding</keyword>
<feature type="domain" description="Dynein heavy chain hydrolytic ATP-binding dynein motor region" evidence="16">
    <location>
        <begin position="1859"/>
        <end position="1992"/>
    </location>
</feature>
<feature type="coiled-coil region" evidence="12">
    <location>
        <begin position="1590"/>
        <end position="1617"/>
    </location>
</feature>
<dbReference type="EMBL" id="SPOF01000052">
    <property type="protein sequence ID" value="TIB08749.1"/>
    <property type="molecule type" value="Genomic_DNA"/>
</dbReference>
<accession>A0A4T0H1A2</accession>
<dbReference type="GO" id="GO:0005524">
    <property type="term" value="F:ATP binding"/>
    <property type="evidence" value="ECO:0007669"/>
    <property type="project" value="UniProtKB-KW"/>
</dbReference>
<keyword evidence="4" id="KW-0493">Microtubule</keyword>
<dbReference type="FunFam" id="1.10.287.2620:FF:000001">
    <property type="entry name" value="Cytoplasmic dynein heavy chain 1"/>
    <property type="match status" value="1"/>
</dbReference>
<dbReference type="Gene3D" id="1.20.58.1120">
    <property type="match status" value="1"/>
</dbReference>
<keyword evidence="8" id="KW-0243">Dynein</keyword>
<dbReference type="InterPro" id="IPR027417">
    <property type="entry name" value="P-loop_NTPase"/>
</dbReference>
<feature type="domain" description="Dynein heavy chain tail" evidence="14">
    <location>
        <begin position="238"/>
        <end position="808"/>
    </location>
</feature>
<dbReference type="InterPro" id="IPR035699">
    <property type="entry name" value="AAA_6"/>
</dbReference>
<reference evidence="17 18" key="1">
    <citation type="submission" date="2019-03" db="EMBL/GenBank/DDBJ databases">
        <title>Sequencing 23 genomes of Wallemia ichthyophaga.</title>
        <authorList>
            <person name="Gostincar C."/>
        </authorList>
    </citation>
    <scope>NUCLEOTIDE SEQUENCE [LARGE SCALE GENOMIC DNA]</scope>
    <source>
        <strain evidence="17 18">EXF-8621</strain>
    </source>
</reference>
<dbReference type="Pfam" id="PF08393">
    <property type="entry name" value="DHC_N2"/>
    <property type="match status" value="1"/>
</dbReference>
<keyword evidence="5" id="KW-0677">Repeat</keyword>
<evidence type="ECO:0000256" key="2">
    <source>
        <dbReference type="ARBA" id="ARBA00008887"/>
    </source>
</evidence>
<dbReference type="FunFam" id="1.20.58.1120:FF:000003">
    <property type="entry name" value="Cytoplasmic dynein heavy chain 1"/>
    <property type="match status" value="1"/>
</dbReference>
<evidence type="ECO:0000256" key="1">
    <source>
        <dbReference type="ARBA" id="ARBA00004245"/>
    </source>
</evidence>
<evidence type="ECO:0000256" key="3">
    <source>
        <dbReference type="ARBA" id="ARBA00022490"/>
    </source>
</evidence>
<dbReference type="Gene3D" id="1.20.140.100">
    <property type="entry name" value="Dynein heavy chain, N-terminal domain 2"/>
    <property type="match status" value="1"/>
</dbReference>
<dbReference type="PANTHER" id="PTHR46532">
    <property type="entry name" value="MALE FERTILITY FACTOR KL5"/>
    <property type="match status" value="1"/>
</dbReference>
<evidence type="ECO:0000256" key="9">
    <source>
        <dbReference type="ARBA" id="ARBA00023054"/>
    </source>
</evidence>
<evidence type="ECO:0000259" key="16">
    <source>
        <dbReference type="Pfam" id="PF12774"/>
    </source>
</evidence>
<keyword evidence="9 12" id="KW-0175">Coiled coil</keyword>
<dbReference type="GO" id="GO:0051959">
    <property type="term" value="F:dynein light intermediate chain binding"/>
    <property type="evidence" value="ECO:0007669"/>
    <property type="project" value="InterPro"/>
</dbReference>
<comment type="similarity">
    <text evidence="2">Belongs to the dynein heavy chain family.</text>
</comment>
<sequence>MSAVDATPINPEPPPATEPIQESLDANSFKAYLEDLLPKLINADSSELISLWNASTDEDILRFANDQSLMGLYIQQLRTQDDPPRLTYNLTHTLTHPPNLVSTVFMLKRYPTLSPVDPLSSQLVILNLADGGYEVLHALVHLAAAPYFDAFVNAKGKGNDVSKSKDADSKMGIPMTKKKFAELELSLLHLQQNVEIPETHLAIHSAVRDAVTIAHAAGTRPAPSDVQPQSLLNDSTFLNRLQNDVNSWIKEIRNVTKLNRDVASGTASQEINFWLSMERALEGIEEQLKSEPIMLTLEILKYAKRFHATVSFIADTGLKEATDIVHKYNQLMKDFPLDELLSATDFQKIQDSLYLIFGHINKKLKLSPYPIRRALPLVEAISKDFNDQMLKVLQTHRLMYMEYESFERSINAADSAFKVWDDVLKEFTNVAREVTRKRSEKFLPIKINAAHWKLAERCAYLRNFRKQHEQLRNMTATRNTKAGTGVGADNLTDLDMEDEVKAAYDTLKNVNVLDISVEGTEIWIAAETAYNERVARVENQIIARLRDLLGTARNASEMFRVFGYYNALFVRPKIRGAISEYQTQLIDSVKEDIKRLHGKFTTQYRNTEAFHMSQLRDIPPIAGAIIWAKQIERQLNMYMKRVEDVLGEGWDLYAEGAKLQSESTSFRKKLDTRPIFEAWLHEINRRDMRIEGRLFEISRTRNSVTGELNVYQLSVNFDPQVITLFKEVRNLLWRQFQVPHAIINIAKDAKRVYPHAVSLMETVRTYSLTVERITANPGIEPLIAEYRIEVQNIITKGMPLRWEFFVNTYDTRFGALSSIEGREGRHMYFIREFASAVGVLQDKTDDLIDTYNEVMRTIDELVTCPFKAEIFASHLTSIQKTIDKLNLEGYTNLNNWVEKLDSKIENVLLERVKQIIDEWCVAFNRSREEAPVSRSKEAIMKKAKHDNEVFIELEQLYHEIRIRDQVIYVDPPVEHSRTDWYKQLHIWLGVICNLPRIQSSRYEIGLQFSRVPEFEYDNTYTTLLTKLPFETLAKPFALIEEKVKEVSSYVGKWLQFQSLWDLEGEQVYSRLGDSLALWQQLLSEIKKTRSTFDTSDTQHSFGAAVVDFAQVQVKVNAKYDFWQRDIVTRFGQKLKDAMKEAHSAIQKARYELETQSIEGSSTVQAVSFITFVQDIKKRARKWEPEIALFIESEKTLEKQRYQFPSDWLWVDQVQGEWSAFNEILKRKNDLILEQLSGLQLKIDAEDKIVRNKIEEIIKEWEDNKPIQGNIRADQAMNTINIYGLRVEQLKSQYDLVFRAKEALDLEHMNDDRLEPVLEELKDLRAVWTALSGVWDQIAELKETTWASLQPRKLRVSLENLLNSTNEMPSRMRQYSAFEYVQETLKSYLKLNSTISDLRSEALHDRHWNQLFKSLKINRVYSPNNMTLGNIYDVDLKRNESLIRDVITQAAGEMALEEFLKQVRETWSNYQLELVNYQNKCFLIKGWDELFSQCTEHTNSLNAMSNSPYFKVFEDDARSWEDKLVRVHNLFNLWIDVQRQWVYLEGIFSGSADIKHLLPMESQKFQTINTEFYNILKGVKKAPFVLEVLSITDVQKRMEKLAETLNKVQKALGEYLERERSSFPRFYFVGDEDLLEIIGNSKDIIRIMKHLKKMFAGISNVVLNDDITEIQAMVSKEGEIVNFSNIIQLKDYPKINDWLARIESEMRVSLADLLTDSVVSLREFYSNEEKLDIDMFLEWMNKYPAQLVVLATQIEFSTIVDKALQAGLDLRAEQSIILRTLDVLADTVLTNLPTIQRRKCEHLITELVHQRDVLRSLIRDEVSSHRDFNWLYQMRFYLDTNVAISMDRLSVHMADATFDYGYEYLGVPDRLVQTPLTDRCYLTLTQALNSQLGGAPFGPAGTGKTESVKALGVQLGRFVLVFCCDETFDFQAMGRIFIGLCQVGAWGCFDEWVWKFKECAHADLFFYRFNRLDEGTLSAVSEQILQVQQALATSFGS</sequence>
<evidence type="ECO:0000259" key="15">
    <source>
        <dbReference type="Pfam" id="PF08393"/>
    </source>
</evidence>
<evidence type="ECO:0000256" key="6">
    <source>
        <dbReference type="ARBA" id="ARBA00022741"/>
    </source>
</evidence>
<evidence type="ECO:0000313" key="18">
    <source>
        <dbReference type="Proteomes" id="UP000306954"/>
    </source>
</evidence>
<comment type="subcellular location">
    <subcellularLocation>
        <location evidence="1">Cytoplasm</location>
        <location evidence="1">Cytoskeleton</location>
    </subcellularLocation>
</comment>
<dbReference type="Pfam" id="PF08385">
    <property type="entry name" value="DHC_N1"/>
    <property type="match status" value="1"/>
</dbReference>
<evidence type="ECO:0000256" key="13">
    <source>
        <dbReference type="SAM" id="MobiDB-lite"/>
    </source>
</evidence>
<dbReference type="InterPro" id="IPR042222">
    <property type="entry name" value="Dynein_2_N"/>
</dbReference>
<evidence type="ECO:0000256" key="12">
    <source>
        <dbReference type="SAM" id="Coils"/>
    </source>
</evidence>
<organism evidence="17 18">
    <name type="scientific">Wallemia ichthyophaga</name>
    <dbReference type="NCBI Taxonomy" id="245174"/>
    <lineage>
        <taxon>Eukaryota</taxon>
        <taxon>Fungi</taxon>
        <taxon>Dikarya</taxon>
        <taxon>Basidiomycota</taxon>
        <taxon>Wallemiomycotina</taxon>
        <taxon>Wallemiomycetes</taxon>
        <taxon>Wallemiales</taxon>
        <taxon>Wallemiaceae</taxon>
        <taxon>Wallemia</taxon>
    </lineage>
</organism>
<dbReference type="FunFam" id="1.20.140.100:FF:000002">
    <property type="entry name" value="Cytoplasmic dynein heavy chain 1"/>
    <property type="match status" value="1"/>
</dbReference>
<dbReference type="Gene3D" id="3.40.50.300">
    <property type="entry name" value="P-loop containing nucleotide triphosphate hydrolases"/>
    <property type="match status" value="1"/>
</dbReference>
<evidence type="ECO:0000256" key="10">
    <source>
        <dbReference type="ARBA" id="ARBA00023175"/>
    </source>
</evidence>
<gene>
    <name evidence="17" type="ORF">E3P90_03562</name>
</gene>
<keyword evidence="11" id="KW-0206">Cytoskeleton</keyword>
<feature type="domain" description="Dynein heavy chain linker" evidence="15">
    <location>
        <begin position="1314"/>
        <end position="1715"/>
    </location>
</feature>
<dbReference type="InterPro" id="IPR013594">
    <property type="entry name" value="Dynein_heavy_tail"/>
</dbReference>
<protein>
    <recommendedName>
        <fullName evidence="19">Dynein heavy chain, cytoplasmic</fullName>
    </recommendedName>
</protein>
<dbReference type="InterPro" id="IPR026983">
    <property type="entry name" value="DHC"/>
</dbReference>
<evidence type="ECO:0000313" key="17">
    <source>
        <dbReference type="EMBL" id="TIB08749.1"/>
    </source>
</evidence>
<dbReference type="SUPFAM" id="SSF52540">
    <property type="entry name" value="P-loop containing nucleoside triphosphate hydrolases"/>
    <property type="match status" value="1"/>
</dbReference>
<evidence type="ECO:0000256" key="7">
    <source>
        <dbReference type="ARBA" id="ARBA00022840"/>
    </source>
</evidence>
<evidence type="ECO:0000256" key="4">
    <source>
        <dbReference type="ARBA" id="ARBA00022701"/>
    </source>
</evidence>
<dbReference type="InterPro" id="IPR042228">
    <property type="entry name" value="Dynein_linker_3"/>
</dbReference>
<proteinExistence type="inferred from homology"/>
<keyword evidence="3" id="KW-0963">Cytoplasm</keyword>